<dbReference type="InterPro" id="IPR053202">
    <property type="entry name" value="EGF_Rcpt_Signaling_Reg"/>
</dbReference>
<gene>
    <name evidence="2" type="ORF">ACJMK2_039743</name>
</gene>
<reference evidence="2 3" key="1">
    <citation type="submission" date="2024-11" db="EMBL/GenBank/DDBJ databases">
        <title>Chromosome-level genome assembly of the freshwater bivalve Anodonta woodiana.</title>
        <authorList>
            <person name="Chen X."/>
        </authorList>
    </citation>
    <scope>NUCLEOTIDE SEQUENCE [LARGE SCALE GENOMIC DNA]</scope>
    <source>
        <strain evidence="2">MN2024</strain>
        <tissue evidence="2">Gills</tissue>
    </source>
</reference>
<comment type="caution">
    <text evidence="2">The sequence shown here is derived from an EMBL/GenBank/DDBJ whole genome shotgun (WGS) entry which is preliminary data.</text>
</comment>
<sequence length="249" mass="28451">MPVLVLILPPSPPPSELRFVKLGNIVINEKGFFVEAGAWLGEHASTSLFFEKSLGWTGLLVEPNTDNFEKLKSLNRKAYHINACLSTHTFPVVLTLNAASDMSRTIENMEDKQWVQERNFDQKPFYEVPCFPLYSIMLAINRTSIDYFGLDVEGNELQILKTIPFDDLDIKIMTTECLEMHGRGKERADALKLFLESKGYRCHGIIEENPQHSCFAEDIVFIREDLVTKKYNCDLITNPFESNDTVHIT</sequence>
<name>A0ABD3WGX9_SINWO</name>
<dbReference type="Pfam" id="PF05050">
    <property type="entry name" value="Methyltransf_21"/>
    <property type="match status" value="1"/>
</dbReference>
<dbReference type="InterPro" id="IPR006342">
    <property type="entry name" value="FkbM_mtfrase"/>
</dbReference>
<dbReference type="AlphaFoldDB" id="A0ABD3WGX9"/>
<evidence type="ECO:0000313" key="2">
    <source>
        <dbReference type="EMBL" id="KAL3871765.1"/>
    </source>
</evidence>
<dbReference type="PANTHER" id="PTHR34009">
    <property type="entry name" value="PROTEIN STAR"/>
    <property type="match status" value="1"/>
</dbReference>
<dbReference type="Proteomes" id="UP001634394">
    <property type="component" value="Unassembled WGS sequence"/>
</dbReference>
<feature type="domain" description="Methyltransferase FkbM" evidence="1">
    <location>
        <begin position="36"/>
        <end position="202"/>
    </location>
</feature>
<organism evidence="2 3">
    <name type="scientific">Sinanodonta woodiana</name>
    <name type="common">Chinese pond mussel</name>
    <name type="synonym">Anodonta woodiana</name>
    <dbReference type="NCBI Taxonomy" id="1069815"/>
    <lineage>
        <taxon>Eukaryota</taxon>
        <taxon>Metazoa</taxon>
        <taxon>Spiralia</taxon>
        <taxon>Lophotrochozoa</taxon>
        <taxon>Mollusca</taxon>
        <taxon>Bivalvia</taxon>
        <taxon>Autobranchia</taxon>
        <taxon>Heteroconchia</taxon>
        <taxon>Palaeoheterodonta</taxon>
        <taxon>Unionida</taxon>
        <taxon>Unionoidea</taxon>
        <taxon>Unionidae</taxon>
        <taxon>Unioninae</taxon>
        <taxon>Sinanodonta</taxon>
    </lineage>
</organism>
<evidence type="ECO:0000259" key="1">
    <source>
        <dbReference type="Pfam" id="PF05050"/>
    </source>
</evidence>
<dbReference type="EMBL" id="JBJQND010000007">
    <property type="protein sequence ID" value="KAL3871765.1"/>
    <property type="molecule type" value="Genomic_DNA"/>
</dbReference>
<dbReference type="Gene3D" id="3.40.50.150">
    <property type="entry name" value="Vaccinia Virus protein VP39"/>
    <property type="match status" value="1"/>
</dbReference>
<dbReference type="SUPFAM" id="SSF53335">
    <property type="entry name" value="S-adenosyl-L-methionine-dependent methyltransferases"/>
    <property type="match status" value="1"/>
</dbReference>
<proteinExistence type="predicted"/>
<dbReference type="InterPro" id="IPR029063">
    <property type="entry name" value="SAM-dependent_MTases_sf"/>
</dbReference>
<dbReference type="PANTHER" id="PTHR34009:SF2">
    <property type="entry name" value="PROTEIN STAR"/>
    <property type="match status" value="1"/>
</dbReference>
<protein>
    <recommendedName>
        <fullName evidence="1">Methyltransferase FkbM domain-containing protein</fullName>
    </recommendedName>
</protein>
<evidence type="ECO:0000313" key="3">
    <source>
        <dbReference type="Proteomes" id="UP001634394"/>
    </source>
</evidence>
<accession>A0ABD3WGX9</accession>
<keyword evidence="3" id="KW-1185">Reference proteome</keyword>